<dbReference type="SUPFAM" id="SSF51556">
    <property type="entry name" value="Metallo-dependent hydrolases"/>
    <property type="match status" value="1"/>
</dbReference>
<evidence type="ECO:0000256" key="1">
    <source>
        <dbReference type="ARBA" id="ARBA00023239"/>
    </source>
</evidence>
<dbReference type="InterPro" id="IPR006680">
    <property type="entry name" value="Amidohydro-rel"/>
</dbReference>
<dbReference type="InterPro" id="IPR032466">
    <property type="entry name" value="Metal_Hydrolase"/>
</dbReference>
<dbReference type="AlphaFoldDB" id="A0A031LUD2"/>
<dbReference type="GO" id="GO:0016831">
    <property type="term" value="F:carboxy-lyase activity"/>
    <property type="evidence" value="ECO:0007669"/>
    <property type="project" value="InterPro"/>
</dbReference>
<keyword evidence="3" id="KW-0378">Hydrolase</keyword>
<accession>A0A031LUD2</accession>
<dbReference type="EMBL" id="JFZT01000015">
    <property type="protein sequence ID" value="EZQ11380.1"/>
    <property type="molecule type" value="Genomic_DNA"/>
</dbReference>
<dbReference type="STRING" id="1160895.CM19_01465"/>
<evidence type="ECO:0000313" key="4">
    <source>
        <dbReference type="Proteomes" id="UP000024332"/>
    </source>
</evidence>
<evidence type="ECO:0000313" key="3">
    <source>
        <dbReference type="EMBL" id="EZQ11380.1"/>
    </source>
</evidence>
<protein>
    <submittedName>
        <fullName evidence="3">Amidohydrolase</fullName>
    </submittedName>
</protein>
<keyword evidence="4" id="KW-1185">Reference proteome</keyword>
<feature type="domain" description="Amidohydrolase-related" evidence="2">
    <location>
        <begin position="65"/>
        <end position="279"/>
    </location>
</feature>
<dbReference type="Proteomes" id="UP000024332">
    <property type="component" value="Unassembled WGS sequence"/>
</dbReference>
<dbReference type="GO" id="GO:0016787">
    <property type="term" value="F:hydrolase activity"/>
    <property type="evidence" value="ECO:0007669"/>
    <property type="project" value="UniProtKB-KW"/>
</dbReference>
<dbReference type="Pfam" id="PF04909">
    <property type="entry name" value="Amidohydro_2"/>
    <property type="match status" value="1"/>
</dbReference>
<evidence type="ECO:0000259" key="2">
    <source>
        <dbReference type="Pfam" id="PF04909"/>
    </source>
</evidence>
<proteinExistence type="predicted"/>
<name>A0A031LUD2_9CREN</name>
<dbReference type="CDD" id="cd01292">
    <property type="entry name" value="metallo-dependent_hydrolases"/>
    <property type="match status" value="1"/>
</dbReference>
<gene>
    <name evidence="3" type="ORF">CM19_01465</name>
</gene>
<dbReference type="PANTHER" id="PTHR21240">
    <property type="entry name" value="2-AMINO-3-CARBOXYLMUCONATE-6-SEMIALDEHYDE DECARBOXYLASE"/>
    <property type="match status" value="1"/>
</dbReference>
<reference evidence="3 4" key="1">
    <citation type="submission" date="2014-03" db="EMBL/GenBank/DDBJ databases">
        <title>Draft genome sequence of the novel thermoacidophilic archaea Acidianus copahuensis ALE1 strain, isolated from Copahue volcanic area in Neuquen Argentina.</title>
        <authorList>
            <person name="Urbieta M.S."/>
            <person name="Rascovan N."/>
            <person name="Castro C."/>
            <person name="Revale S."/>
            <person name="Giaveno M.A."/>
            <person name="Vazquez M.P."/>
            <person name="Donati E.R."/>
        </authorList>
    </citation>
    <scope>NUCLEOTIDE SEQUENCE [LARGE SCALE GENOMIC DNA]</scope>
    <source>
        <strain evidence="3 4">ALE1</strain>
    </source>
</reference>
<keyword evidence="1" id="KW-0456">Lyase</keyword>
<dbReference type="OrthoDB" id="34429at2157"/>
<organism evidence="3 4">
    <name type="scientific">Candidatus Acidianus copahuensis</name>
    <dbReference type="NCBI Taxonomy" id="1160895"/>
    <lineage>
        <taxon>Archaea</taxon>
        <taxon>Thermoproteota</taxon>
        <taxon>Thermoprotei</taxon>
        <taxon>Sulfolobales</taxon>
        <taxon>Sulfolobaceae</taxon>
        <taxon>Acidianus</taxon>
    </lineage>
</organism>
<dbReference type="PANTHER" id="PTHR21240:SF19">
    <property type="entry name" value="CATALYTIC_ HYDROLASE"/>
    <property type="match status" value="1"/>
</dbReference>
<dbReference type="Gene3D" id="3.20.20.140">
    <property type="entry name" value="Metal-dependent hydrolases"/>
    <property type="match status" value="1"/>
</dbReference>
<comment type="caution">
    <text evidence="3">The sequence shown here is derived from an EMBL/GenBank/DDBJ whole genome shotgun (WGS) entry which is preliminary data.</text>
</comment>
<dbReference type="InterPro" id="IPR032465">
    <property type="entry name" value="ACMSD"/>
</dbReference>
<sequence>MKVIDVHVHLIPSEMMKEKVGETIFENKAFNLDIYRKVISSPDELVKIMDQWGVEKINVMSYSSPYVMGFDDKLIEWVGKYCSSYPDRLMPVMSANPLLDKKPVEKLEEYRSKYNSSWIKLHPVHQLFKPNAYREEEGKLEALEEIYDYAQSNGFPITFHTGTSIFPGARIKYGDPIFLDDVAVDFPRLKIVMAHGGRPFWMEEAFFLLRRHKNIYLDIAGIPPKKLLEYFPRFREIYDRSLFGSDWISPGIKSIKDNVDQFMSLQIEDNIKEMVLYKNYFKIVKF</sequence>
<dbReference type="RefSeq" id="WP_052349401.1">
    <property type="nucleotide sequence ID" value="NZ_JFZT01000015.1"/>
</dbReference>